<organism evidence="3 4">
    <name type="scientific">Ephemerocybe angulata</name>
    <dbReference type="NCBI Taxonomy" id="980116"/>
    <lineage>
        <taxon>Eukaryota</taxon>
        <taxon>Fungi</taxon>
        <taxon>Dikarya</taxon>
        <taxon>Basidiomycota</taxon>
        <taxon>Agaricomycotina</taxon>
        <taxon>Agaricomycetes</taxon>
        <taxon>Agaricomycetidae</taxon>
        <taxon>Agaricales</taxon>
        <taxon>Agaricineae</taxon>
        <taxon>Psathyrellaceae</taxon>
        <taxon>Ephemerocybe</taxon>
    </lineage>
</organism>
<feature type="compositionally biased region" description="Basic and acidic residues" evidence="2">
    <location>
        <begin position="23"/>
        <end position="43"/>
    </location>
</feature>
<protein>
    <submittedName>
        <fullName evidence="3">Uncharacterized protein</fullName>
    </submittedName>
</protein>
<evidence type="ECO:0000313" key="4">
    <source>
        <dbReference type="Proteomes" id="UP000521943"/>
    </source>
</evidence>
<feature type="compositionally biased region" description="Low complexity" evidence="2">
    <location>
        <begin position="411"/>
        <end position="424"/>
    </location>
</feature>
<dbReference type="OrthoDB" id="10464927at2759"/>
<feature type="region of interest" description="Disordered" evidence="2">
    <location>
        <begin position="14"/>
        <end position="65"/>
    </location>
</feature>
<accession>A0A8H6HKY9</accession>
<feature type="coiled-coil region" evidence="1">
    <location>
        <begin position="447"/>
        <end position="485"/>
    </location>
</feature>
<feature type="compositionally biased region" description="Low complexity" evidence="2">
    <location>
        <begin position="285"/>
        <end position="311"/>
    </location>
</feature>
<feature type="compositionally biased region" description="Polar residues" evidence="2">
    <location>
        <begin position="337"/>
        <end position="371"/>
    </location>
</feature>
<keyword evidence="1" id="KW-0175">Coiled coil</keyword>
<comment type="caution">
    <text evidence="3">The sequence shown here is derived from an EMBL/GenBank/DDBJ whole genome shotgun (WGS) entry which is preliminary data.</text>
</comment>
<evidence type="ECO:0000256" key="1">
    <source>
        <dbReference type="SAM" id="Coils"/>
    </source>
</evidence>
<dbReference type="EMBL" id="JACGCI010000069">
    <property type="protein sequence ID" value="KAF6748619.1"/>
    <property type="molecule type" value="Genomic_DNA"/>
</dbReference>
<dbReference type="AlphaFoldDB" id="A0A8H6HKY9"/>
<feature type="compositionally biased region" description="Polar residues" evidence="2">
    <location>
        <begin position="208"/>
        <end position="219"/>
    </location>
</feature>
<feature type="compositionally biased region" description="Pro residues" evidence="2">
    <location>
        <begin position="425"/>
        <end position="441"/>
    </location>
</feature>
<evidence type="ECO:0000313" key="3">
    <source>
        <dbReference type="EMBL" id="KAF6748619.1"/>
    </source>
</evidence>
<reference evidence="3 4" key="1">
    <citation type="submission" date="2020-07" db="EMBL/GenBank/DDBJ databases">
        <title>Comparative genomics of pyrophilous fungi reveals a link between fire events and developmental genes.</title>
        <authorList>
            <consortium name="DOE Joint Genome Institute"/>
            <person name="Steindorff A.S."/>
            <person name="Carver A."/>
            <person name="Calhoun S."/>
            <person name="Stillman K."/>
            <person name="Liu H."/>
            <person name="Lipzen A."/>
            <person name="Pangilinan J."/>
            <person name="Labutti K."/>
            <person name="Bruns T.D."/>
            <person name="Grigoriev I.V."/>
        </authorList>
    </citation>
    <scope>NUCLEOTIDE SEQUENCE [LARGE SCALE GENOMIC DNA]</scope>
    <source>
        <strain evidence="3 4">CBS 144469</strain>
    </source>
</reference>
<sequence length="761" mass="83199">MTVRTNSEKALEDFNKVLFGESSKSEAGKRKRRDEGEIGRDEGSCDEVPTSQPDEDMQYQNSAFENANKRTKRVAELTVFPTKAKAKVIDKFEDEFAAGASKRAQSKHSRHAYNSCNVSAKPSSVSKVSDACRRTYPEQSTSDDDELLMQYKPRKSPEASCKPLSSSSKSTKPPSSNSLPGPSFNATGTSVYFTKQTREHERHDTRENQPASTMESSLTRAPLIMSPFAPDTANDPPSTLNGRRAENSKPQPAHTDANKPAVKRDQMRRAAPSGYPSTPFKPPGSSASSSHHNNKPPSSSSSTKPTPTASTRPNHPPQQHTRTHSRSGPSRERATSPFETQQEKAIQGLLSTLEESASTDSDSHPLTTASRPSAIRIDSPFPETRSRTRQKRPPSPIDVDSYMIPEPDPAPSSSKPAPAPTSSKPAPPAPAPPPASTPPPDDLPHKYQQLQKRFDQITQQANQHLAEASRLQADAEARLERTEALLRTRTEELSVAQAFMVTADRVSVAEVVRAVEEVNDLVFQCAVDLSDAVLDARAGRKAKGIFQTVGVEGKGKAREAVFEEWGRERLEKDVLDASSLISTTRAEPFSTDSTLCVNGISRVATTFSETPLTGHSTTWRSSGRRKLNSDNRPLLIGKQWSTADVSSHFARRGQSADPGSPFHHLASGWTPPFGLGVFREFSGNIDFRSPPTTTIPSSSRPNSRLNRRFPLASIPIYTLMFLSSESLSQWIFGAHLASYYSRHLPEPPSYCLGMVPACAGD</sequence>
<gene>
    <name evidence="3" type="ORF">DFP72DRAFT_1174057</name>
</gene>
<feature type="compositionally biased region" description="Low complexity" evidence="2">
    <location>
        <begin position="118"/>
        <end position="129"/>
    </location>
</feature>
<name>A0A8H6HKY9_9AGAR</name>
<evidence type="ECO:0000256" key="2">
    <source>
        <dbReference type="SAM" id="MobiDB-lite"/>
    </source>
</evidence>
<feature type="compositionally biased region" description="Low complexity" evidence="2">
    <location>
        <begin position="158"/>
        <end position="180"/>
    </location>
</feature>
<dbReference type="Proteomes" id="UP000521943">
    <property type="component" value="Unassembled WGS sequence"/>
</dbReference>
<feature type="region of interest" description="Disordered" evidence="2">
    <location>
        <begin position="98"/>
        <end position="446"/>
    </location>
</feature>
<feature type="compositionally biased region" description="Polar residues" evidence="2">
    <location>
        <begin position="184"/>
        <end position="195"/>
    </location>
</feature>
<keyword evidence="4" id="KW-1185">Reference proteome</keyword>
<feature type="compositionally biased region" description="Basic and acidic residues" evidence="2">
    <location>
        <begin position="196"/>
        <end position="207"/>
    </location>
</feature>
<proteinExistence type="predicted"/>